<protein>
    <submittedName>
        <fullName evidence="2">Uncharacterized protein</fullName>
    </submittedName>
</protein>
<gene>
    <name evidence="2" type="ORF">ANN_04206</name>
</gene>
<evidence type="ECO:0000256" key="1">
    <source>
        <dbReference type="SAM" id="MobiDB-lite"/>
    </source>
</evidence>
<dbReference type="Proteomes" id="UP001148838">
    <property type="component" value="Unassembled WGS sequence"/>
</dbReference>
<feature type="compositionally biased region" description="Basic and acidic residues" evidence="1">
    <location>
        <begin position="25"/>
        <end position="49"/>
    </location>
</feature>
<sequence>MAGLCEGGNEPPGSLKARKQGGGECEERRKECEGKGEGGDEGAQKAKEAKKVKKEAKKVKKLTKIGKEETKKEARKIEERGADAVKRWFRTEAADFYDTKIDPMV</sequence>
<dbReference type="EMBL" id="JAJSOF020000013">
    <property type="protein sequence ID" value="KAJ4442617.1"/>
    <property type="molecule type" value="Genomic_DNA"/>
</dbReference>
<accession>A0ABQ8T7X8</accession>
<keyword evidence="3" id="KW-1185">Reference proteome</keyword>
<evidence type="ECO:0000313" key="3">
    <source>
        <dbReference type="Proteomes" id="UP001148838"/>
    </source>
</evidence>
<organism evidence="2 3">
    <name type="scientific">Periplaneta americana</name>
    <name type="common">American cockroach</name>
    <name type="synonym">Blatta americana</name>
    <dbReference type="NCBI Taxonomy" id="6978"/>
    <lineage>
        <taxon>Eukaryota</taxon>
        <taxon>Metazoa</taxon>
        <taxon>Ecdysozoa</taxon>
        <taxon>Arthropoda</taxon>
        <taxon>Hexapoda</taxon>
        <taxon>Insecta</taxon>
        <taxon>Pterygota</taxon>
        <taxon>Neoptera</taxon>
        <taxon>Polyneoptera</taxon>
        <taxon>Dictyoptera</taxon>
        <taxon>Blattodea</taxon>
        <taxon>Blattoidea</taxon>
        <taxon>Blattidae</taxon>
        <taxon>Blattinae</taxon>
        <taxon>Periplaneta</taxon>
    </lineage>
</organism>
<reference evidence="2 3" key="1">
    <citation type="journal article" date="2022" name="Allergy">
        <title>Genome assembly and annotation of Periplaneta americana reveal a comprehensive cockroach allergen profile.</title>
        <authorList>
            <person name="Wang L."/>
            <person name="Xiong Q."/>
            <person name="Saelim N."/>
            <person name="Wang L."/>
            <person name="Nong W."/>
            <person name="Wan A.T."/>
            <person name="Shi M."/>
            <person name="Liu X."/>
            <person name="Cao Q."/>
            <person name="Hui J.H.L."/>
            <person name="Sookrung N."/>
            <person name="Leung T.F."/>
            <person name="Tungtrongchitr A."/>
            <person name="Tsui S.K.W."/>
        </authorList>
    </citation>
    <scope>NUCLEOTIDE SEQUENCE [LARGE SCALE GENOMIC DNA]</scope>
    <source>
        <strain evidence="2">PWHHKU_190912</strain>
    </source>
</reference>
<name>A0ABQ8T7X8_PERAM</name>
<feature type="region of interest" description="Disordered" evidence="1">
    <location>
        <begin position="1"/>
        <end position="60"/>
    </location>
</feature>
<evidence type="ECO:0000313" key="2">
    <source>
        <dbReference type="EMBL" id="KAJ4442617.1"/>
    </source>
</evidence>
<proteinExistence type="predicted"/>
<feature type="compositionally biased region" description="Basic residues" evidence="1">
    <location>
        <begin position="50"/>
        <end position="60"/>
    </location>
</feature>
<comment type="caution">
    <text evidence="2">The sequence shown here is derived from an EMBL/GenBank/DDBJ whole genome shotgun (WGS) entry which is preliminary data.</text>
</comment>